<keyword evidence="3" id="KW-1185">Reference proteome</keyword>
<dbReference type="PANTHER" id="PTHR43194:SF2">
    <property type="entry name" value="PEROXISOMAL MEMBRANE PROTEIN LPX1"/>
    <property type="match status" value="1"/>
</dbReference>
<feature type="domain" description="AB hydrolase-1" evidence="1">
    <location>
        <begin position="43"/>
        <end position="275"/>
    </location>
</feature>
<dbReference type="AlphaFoldDB" id="A0A1H8RPH1"/>
<evidence type="ECO:0000259" key="1">
    <source>
        <dbReference type="Pfam" id="PF00561"/>
    </source>
</evidence>
<dbReference type="STRING" id="673521.SAMN05660991_01240"/>
<dbReference type="PANTHER" id="PTHR43194">
    <property type="entry name" value="HYDROLASE ALPHA/BETA FOLD FAMILY"/>
    <property type="match status" value="1"/>
</dbReference>
<proteinExistence type="predicted"/>
<reference evidence="3" key="1">
    <citation type="submission" date="2016-10" db="EMBL/GenBank/DDBJ databases">
        <authorList>
            <person name="Varghese N."/>
            <person name="Submissions S."/>
        </authorList>
    </citation>
    <scope>NUCLEOTIDE SEQUENCE [LARGE SCALE GENOMIC DNA]</scope>
    <source>
        <strain evidence="3">DSM 45413</strain>
    </source>
</reference>
<protein>
    <submittedName>
        <fullName evidence="2">Pimeloyl-ACP methyl ester carboxylesterase</fullName>
    </submittedName>
</protein>
<name>A0A1H8RPH1_9ACTN</name>
<dbReference type="InterPro" id="IPR000073">
    <property type="entry name" value="AB_hydrolase_1"/>
</dbReference>
<dbReference type="EMBL" id="FOEE01000003">
    <property type="protein sequence ID" value="SEO68064.1"/>
    <property type="molecule type" value="Genomic_DNA"/>
</dbReference>
<dbReference type="SUPFAM" id="SSF53474">
    <property type="entry name" value="alpha/beta-Hydrolases"/>
    <property type="match status" value="1"/>
</dbReference>
<dbReference type="InterPro" id="IPR050228">
    <property type="entry name" value="Carboxylesterase_BioH"/>
</dbReference>
<evidence type="ECO:0000313" key="3">
    <source>
        <dbReference type="Proteomes" id="UP000198960"/>
    </source>
</evidence>
<evidence type="ECO:0000313" key="2">
    <source>
        <dbReference type="EMBL" id="SEO68064.1"/>
    </source>
</evidence>
<sequence length="298" mass="32185">MAERRVPTVRRMTTIEAPEAVSYDCGDVALRGDRWTGGDRGQVLFLHGGGQTRHSWGGAAQALAGRGWITTTLDLRGHGDSDWSPDGTYGMDRYAADIARVVEQMGRGVVLVGASLGGLTSLSVAGRDPSAARALVLVDIVPRTAAAGVQRIGEFMRAHLDGFDDLDQVADAIAAYTKRPRRTNPEGLKKNVRRREDGRWYWHWDPAMMQIVPDDEPRPGTRPEPLLDLARAVTAPVLVVRGGRSDVVDDEGIAEFLAVVPHARVVDVAEAGHMVAGDDNDDFTSAVDAFLEELSTPA</sequence>
<gene>
    <name evidence="2" type="ORF">SAMN05660991_01240</name>
</gene>
<dbReference type="InterPro" id="IPR029058">
    <property type="entry name" value="AB_hydrolase_fold"/>
</dbReference>
<dbReference type="PRINTS" id="PR00111">
    <property type="entry name" value="ABHYDROLASE"/>
</dbReference>
<dbReference type="GO" id="GO:0003824">
    <property type="term" value="F:catalytic activity"/>
    <property type="evidence" value="ECO:0007669"/>
    <property type="project" value="UniProtKB-ARBA"/>
</dbReference>
<accession>A0A1H8RPH1</accession>
<dbReference type="Pfam" id="PF00561">
    <property type="entry name" value="Abhydrolase_1"/>
    <property type="match status" value="1"/>
</dbReference>
<dbReference type="Proteomes" id="UP000198960">
    <property type="component" value="Unassembled WGS sequence"/>
</dbReference>
<dbReference type="Gene3D" id="3.40.50.1820">
    <property type="entry name" value="alpha/beta hydrolase"/>
    <property type="match status" value="1"/>
</dbReference>
<organism evidence="2 3">
    <name type="scientific">Trujillonella endophytica</name>
    <dbReference type="NCBI Taxonomy" id="673521"/>
    <lineage>
        <taxon>Bacteria</taxon>
        <taxon>Bacillati</taxon>
        <taxon>Actinomycetota</taxon>
        <taxon>Actinomycetes</taxon>
        <taxon>Geodermatophilales</taxon>
        <taxon>Geodermatophilaceae</taxon>
        <taxon>Trujillonella</taxon>
    </lineage>
</organism>